<keyword evidence="3" id="KW-0804">Transcription</keyword>
<dbReference type="InterPro" id="IPR001761">
    <property type="entry name" value="Peripla_BP/Lac1_sug-bd_dom"/>
</dbReference>
<dbReference type="CDD" id="cd01392">
    <property type="entry name" value="HTH_LacI"/>
    <property type="match status" value="1"/>
</dbReference>
<dbReference type="Pfam" id="PF00532">
    <property type="entry name" value="Peripla_BP_1"/>
    <property type="match status" value="1"/>
</dbReference>
<organism evidence="6 7">
    <name type="scientific">Kitasatospora cineracea</name>
    <dbReference type="NCBI Taxonomy" id="88074"/>
    <lineage>
        <taxon>Bacteria</taxon>
        <taxon>Bacillati</taxon>
        <taxon>Actinomycetota</taxon>
        <taxon>Actinomycetes</taxon>
        <taxon>Kitasatosporales</taxon>
        <taxon>Streptomycetaceae</taxon>
        <taxon>Kitasatospora</taxon>
    </lineage>
</organism>
<dbReference type="Gene3D" id="1.10.260.40">
    <property type="entry name" value="lambda repressor-like DNA-binding domains"/>
    <property type="match status" value="1"/>
</dbReference>
<evidence type="ECO:0000256" key="1">
    <source>
        <dbReference type="ARBA" id="ARBA00023015"/>
    </source>
</evidence>
<comment type="caution">
    <text evidence="6">The sequence shown here is derived from an EMBL/GenBank/DDBJ whole genome shotgun (WGS) entry which is preliminary data.</text>
</comment>
<dbReference type="PANTHER" id="PTHR30146:SF109">
    <property type="entry name" value="HTH-TYPE TRANSCRIPTIONAL REGULATOR GALS"/>
    <property type="match status" value="1"/>
</dbReference>
<dbReference type="PRINTS" id="PR00036">
    <property type="entry name" value="HTHLACI"/>
</dbReference>
<accession>A0A3N4RLA8</accession>
<reference evidence="6 7" key="1">
    <citation type="submission" date="2018-11" db="EMBL/GenBank/DDBJ databases">
        <title>Sequencing the genomes of 1000 actinobacteria strains.</title>
        <authorList>
            <person name="Klenk H.-P."/>
        </authorList>
    </citation>
    <scope>NUCLEOTIDE SEQUENCE [LARGE SCALE GENOMIC DNA]</scope>
    <source>
        <strain evidence="6 7">DSM 44781</strain>
    </source>
</reference>
<keyword evidence="7" id="KW-1185">Reference proteome</keyword>
<evidence type="ECO:0000313" key="7">
    <source>
        <dbReference type="Proteomes" id="UP000266906"/>
    </source>
</evidence>
<dbReference type="Gene3D" id="3.40.50.2300">
    <property type="match status" value="2"/>
</dbReference>
<feature type="region of interest" description="Disordered" evidence="4">
    <location>
        <begin position="342"/>
        <end position="364"/>
    </location>
</feature>
<dbReference type="PROSITE" id="PS00356">
    <property type="entry name" value="HTH_LACI_1"/>
    <property type="match status" value="1"/>
</dbReference>
<dbReference type="InterPro" id="IPR000843">
    <property type="entry name" value="HTH_LacI"/>
</dbReference>
<dbReference type="Proteomes" id="UP000266906">
    <property type="component" value="Unassembled WGS sequence"/>
</dbReference>
<evidence type="ECO:0000313" key="6">
    <source>
        <dbReference type="EMBL" id="RPE27740.1"/>
    </source>
</evidence>
<keyword evidence="2" id="KW-0238">DNA-binding</keyword>
<dbReference type="EMBL" id="RKQG01000003">
    <property type="protein sequence ID" value="RPE27740.1"/>
    <property type="molecule type" value="Genomic_DNA"/>
</dbReference>
<evidence type="ECO:0000256" key="4">
    <source>
        <dbReference type="SAM" id="MobiDB-lite"/>
    </source>
</evidence>
<proteinExistence type="predicted"/>
<dbReference type="PROSITE" id="PS50932">
    <property type="entry name" value="HTH_LACI_2"/>
    <property type="match status" value="1"/>
</dbReference>
<dbReference type="RefSeq" id="WP_244260275.1">
    <property type="nucleotide sequence ID" value="NZ_RKQG01000003.1"/>
</dbReference>
<evidence type="ECO:0000256" key="3">
    <source>
        <dbReference type="ARBA" id="ARBA00023163"/>
    </source>
</evidence>
<keyword evidence="1" id="KW-0805">Transcription regulation</keyword>
<dbReference type="CDD" id="cd06267">
    <property type="entry name" value="PBP1_LacI_sugar_binding-like"/>
    <property type="match status" value="1"/>
</dbReference>
<feature type="domain" description="HTH lacI-type" evidence="5">
    <location>
        <begin position="4"/>
        <end position="58"/>
    </location>
</feature>
<evidence type="ECO:0000256" key="2">
    <source>
        <dbReference type="ARBA" id="ARBA00023125"/>
    </source>
</evidence>
<dbReference type="SMART" id="SM00354">
    <property type="entry name" value="HTH_LACI"/>
    <property type="match status" value="1"/>
</dbReference>
<evidence type="ECO:0000259" key="5">
    <source>
        <dbReference type="PROSITE" id="PS50932"/>
    </source>
</evidence>
<dbReference type="AlphaFoldDB" id="A0A3N4RLA8"/>
<dbReference type="InterPro" id="IPR010982">
    <property type="entry name" value="Lambda_DNA-bd_dom_sf"/>
</dbReference>
<dbReference type="Pfam" id="PF00356">
    <property type="entry name" value="LacI"/>
    <property type="match status" value="1"/>
</dbReference>
<dbReference type="PANTHER" id="PTHR30146">
    <property type="entry name" value="LACI-RELATED TRANSCRIPTIONAL REPRESSOR"/>
    <property type="match status" value="1"/>
</dbReference>
<protein>
    <submittedName>
        <fullName evidence="6">LacI family transcriptional regulator</fullName>
    </submittedName>
</protein>
<dbReference type="SUPFAM" id="SSF47413">
    <property type="entry name" value="lambda repressor-like DNA-binding domains"/>
    <property type="match status" value="1"/>
</dbReference>
<dbReference type="GO" id="GO:0000976">
    <property type="term" value="F:transcription cis-regulatory region binding"/>
    <property type="evidence" value="ECO:0007669"/>
    <property type="project" value="TreeGrafter"/>
</dbReference>
<name>A0A3N4RLA8_9ACTN</name>
<sequence length="364" mass="39293">MKRPTMKDVAEAAGVSLMTVSRVVSHTPGVSPDTVAKVEQAVRRLGYQRNVNARNLRQKRLGTSTIGLVVDDLANPFYALMARSIEDEAHRRGCVVLVGSTNDEPRREREVIAAFTARQVDGLIVVPTIGSHGFLRSAMEAGTPVVCVDRPAEDLDVDTVTVDNRDGARHAVTHLLGHGHTRIAYLGDRYDIWTQRERYAGYLDALSAHGLSADPALVRHGLRSHPEARFALADLRALADPPTALFSSNDLITLGVLDAMDDPDDPDGSDGPRAAARPLPMAIVGFDDLPLAKRLDPPLTVVSQDPVAVGSTAASLLFSRIAGDRSAPRKVILLTRLVERRSGERTAHRPGRPAHRPELPAASS</sequence>
<dbReference type="SUPFAM" id="SSF53822">
    <property type="entry name" value="Periplasmic binding protein-like I"/>
    <property type="match status" value="1"/>
</dbReference>
<dbReference type="InterPro" id="IPR028082">
    <property type="entry name" value="Peripla_BP_I"/>
</dbReference>
<dbReference type="GO" id="GO:0003700">
    <property type="term" value="F:DNA-binding transcription factor activity"/>
    <property type="evidence" value="ECO:0007669"/>
    <property type="project" value="TreeGrafter"/>
</dbReference>
<gene>
    <name evidence="6" type="ORF">EDD38_7028</name>
</gene>